<evidence type="ECO:0000313" key="3">
    <source>
        <dbReference type="Proteomes" id="UP000032487"/>
    </source>
</evidence>
<dbReference type="InterPro" id="IPR031165">
    <property type="entry name" value="GNAT_YJDJ"/>
</dbReference>
<dbReference type="PANTHER" id="PTHR31435">
    <property type="entry name" value="PROTEIN NATD1"/>
    <property type="match status" value="1"/>
</dbReference>
<dbReference type="OrthoDB" id="9813275at2"/>
<dbReference type="Pfam" id="PF14542">
    <property type="entry name" value="Acetyltransf_CG"/>
    <property type="match status" value="1"/>
</dbReference>
<organism evidence="2 3">
    <name type="scientific">Stutzerimonas stutzeri</name>
    <name type="common">Pseudomonas stutzeri</name>
    <dbReference type="NCBI Taxonomy" id="316"/>
    <lineage>
        <taxon>Bacteria</taxon>
        <taxon>Pseudomonadati</taxon>
        <taxon>Pseudomonadota</taxon>
        <taxon>Gammaproteobacteria</taxon>
        <taxon>Pseudomonadales</taxon>
        <taxon>Pseudomonadaceae</taxon>
        <taxon>Stutzerimonas</taxon>
    </lineage>
</organism>
<dbReference type="InterPro" id="IPR045057">
    <property type="entry name" value="Gcn5-rel_NAT"/>
</dbReference>
<protein>
    <submittedName>
        <fullName evidence="2">Acetyltransferase</fullName>
    </submittedName>
</protein>
<proteinExistence type="predicted"/>
<gene>
    <name evidence="2" type="ORF">UF78_08875</name>
</gene>
<comment type="caution">
    <text evidence="2">The sequence shown here is derived from an EMBL/GenBank/DDBJ whole genome shotgun (WGS) entry which is preliminary data.</text>
</comment>
<dbReference type="PANTHER" id="PTHR31435:SF10">
    <property type="entry name" value="BSR4717 PROTEIN"/>
    <property type="match status" value="1"/>
</dbReference>
<dbReference type="InterPro" id="IPR016181">
    <property type="entry name" value="Acyl_CoA_acyltransferase"/>
</dbReference>
<dbReference type="SUPFAM" id="SSF55729">
    <property type="entry name" value="Acyl-CoA N-acyltransferases (Nat)"/>
    <property type="match status" value="1"/>
</dbReference>
<dbReference type="GO" id="GO:0016740">
    <property type="term" value="F:transferase activity"/>
    <property type="evidence" value="ECO:0007669"/>
    <property type="project" value="UniProtKB-KW"/>
</dbReference>
<dbReference type="EMBL" id="JYHV01000015">
    <property type="protein sequence ID" value="KJH82249.1"/>
    <property type="molecule type" value="Genomic_DNA"/>
</dbReference>
<name>A0A0D9ANK1_STUST</name>
<accession>A0A0D9ANK1</accession>
<feature type="domain" description="N-acetyltransferase" evidence="1">
    <location>
        <begin position="9"/>
        <end position="95"/>
    </location>
</feature>
<dbReference type="CDD" id="cd04301">
    <property type="entry name" value="NAT_SF"/>
    <property type="match status" value="1"/>
</dbReference>
<evidence type="ECO:0000259" key="1">
    <source>
        <dbReference type="PROSITE" id="PS51729"/>
    </source>
</evidence>
<dbReference type="PROSITE" id="PS51729">
    <property type="entry name" value="GNAT_YJDJ"/>
    <property type="match status" value="1"/>
</dbReference>
<dbReference type="PATRIC" id="fig|316.101.peg.798"/>
<dbReference type="Proteomes" id="UP000032487">
    <property type="component" value="Unassembled WGS sequence"/>
</dbReference>
<reference evidence="2 3" key="1">
    <citation type="submission" date="2015-02" db="EMBL/GenBank/DDBJ databases">
        <title>Draft genome sequence of Pseudomonas stutzeri NT0128 isolated from wheat (Triticum turgidum) rhizosphere.</title>
        <authorList>
            <person name="Tovi N."/>
            <person name="Frenk S."/>
            <person name="Hadar Y."/>
            <person name="Minz D."/>
        </authorList>
    </citation>
    <scope>NUCLEOTIDE SEQUENCE [LARGE SCALE GENOMIC DNA]</scope>
    <source>
        <strain evidence="2 3">NT0128</strain>
    </source>
</reference>
<keyword evidence="2" id="KW-0808">Transferase</keyword>
<dbReference type="AlphaFoldDB" id="A0A0D9ANK1"/>
<dbReference type="Gene3D" id="3.40.630.30">
    <property type="match status" value="1"/>
</dbReference>
<sequence length="99" mass="11149">MSMNDATVRHDENAHRYVLNVNGQDLGFAEYREEGPRQVFTHTEVDPSLAGQGMGSRLIHESLDDARRRGKRVVPVCGFVADYVSKHPDWNDIIDTPSP</sequence>
<evidence type="ECO:0000313" key="2">
    <source>
        <dbReference type="EMBL" id="KJH82249.1"/>
    </source>
</evidence>